<dbReference type="Pfam" id="PF07474">
    <property type="entry name" value="G2F"/>
    <property type="match status" value="1"/>
</dbReference>
<protein>
    <submittedName>
        <fullName evidence="13">Hemicentin-1</fullName>
    </submittedName>
</protein>
<organism evidence="13 14">
    <name type="scientific">Halocaridina rubra</name>
    <name type="common">Hawaiian red shrimp</name>
    <dbReference type="NCBI Taxonomy" id="373956"/>
    <lineage>
        <taxon>Eukaryota</taxon>
        <taxon>Metazoa</taxon>
        <taxon>Ecdysozoa</taxon>
        <taxon>Arthropoda</taxon>
        <taxon>Crustacea</taxon>
        <taxon>Multicrustacea</taxon>
        <taxon>Malacostraca</taxon>
        <taxon>Eumalacostraca</taxon>
        <taxon>Eucarida</taxon>
        <taxon>Decapoda</taxon>
        <taxon>Pleocyemata</taxon>
        <taxon>Caridea</taxon>
        <taxon>Atyoidea</taxon>
        <taxon>Atyidae</taxon>
        <taxon>Halocaridina</taxon>
    </lineage>
</organism>
<gene>
    <name evidence="13" type="primary">HMCN1_2</name>
    <name evidence="13" type="ORF">SK128_001571</name>
</gene>
<dbReference type="InterPro" id="IPR018097">
    <property type="entry name" value="EGF_Ca-bd_CS"/>
</dbReference>
<dbReference type="SUPFAM" id="SSF57184">
    <property type="entry name" value="Growth factor receptor domain"/>
    <property type="match status" value="1"/>
</dbReference>
<evidence type="ECO:0000259" key="11">
    <source>
        <dbReference type="PROSITE" id="PS50026"/>
    </source>
</evidence>
<evidence type="ECO:0000313" key="14">
    <source>
        <dbReference type="Proteomes" id="UP001381693"/>
    </source>
</evidence>
<keyword evidence="7" id="KW-0106">Calcium</keyword>
<dbReference type="SUPFAM" id="SSF54511">
    <property type="entry name" value="GFP-like"/>
    <property type="match status" value="1"/>
</dbReference>
<reference evidence="13 14" key="1">
    <citation type="submission" date="2023-11" db="EMBL/GenBank/DDBJ databases">
        <title>Halocaridina rubra genome assembly.</title>
        <authorList>
            <person name="Smith C."/>
        </authorList>
    </citation>
    <scope>NUCLEOTIDE SEQUENCE [LARGE SCALE GENOMIC DNA]</scope>
    <source>
        <strain evidence="13">EP-1</strain>
        <tissue evidence="13">Whole</tissue>
    </source>
</reference>
<keyword evidence="8" id="KW-1015">Disulfide bond</keyword>
<dbReference type="InterPro" id="IPR000152">
    <property type="entry name" value="EGF-type_Asp/Asn_hydroxyl_site"/>
</dbReference>
<dbReference type="InterPro" id="IPR049883">
    <property type="entry name" value="NOTCH1_EGF-like"/>
</dbReference>
<dbReference type="InterPro" id="IPR026823">
    <property type="entry name" value="cEGF"/>
</dbReference>
<dbReference type="PROSITE" id="PS50993">
    <property type="entry name" value="NIDOGEN_G2"/>
    <property type="match status" value="1"/>
</dbReference>
<keyword evidence="2" id="KW-0964">Secreted</keyword>
<evidence type="ECO:0000256" key="4">
    <source>
        <dbReference type="ARBA" id="ARBA00022536"/>
    </source>
</evidence>
<keyword evidence="3" id="KW-0272">Extracellular matrix</keyword>
<comment type="subcellular location">
    <subcellularLocation>
        <location evidence="1">Secreted</location>
        <location evidence="1">Extracellular space</location>
        <location evidence="1">Extracellular matrix</location>
    </subcellularLocation>
</comment>
<dbReference type="InterPro" id="IPR006605">
    <property type="entry name" value="G2_nidogen/fibulin_G2F"/>
</dbReference>
<dbReference type="InterPro" id="IPR001881">
    <property type="entry name" value="EGF-like_Ca-bd_dom"/>
</dbReference>
<dbReference type="InterPro" id="IPR000742">
    <property type="entry name" value="EGF"/>
</dbReference>
<dbReference type="InterPro" id="IPR052080">
    <property type="entry name" value="vWF_C/EGF_Fibrillin"/>
</dbReference>
<dbReference type="CDD" id="cd00054">
    <property type="entry name" value="EGF_CA"/>
    <property type="match status" value="2"/>
</dbReference>
<evidence type="ECO:0000256" key="2">
    <source>
        <dbReference type="ARBA" id="ARBA00022525"/>
    </source>
</evidence>
<evidence type="ECO:0000313" key="13">
    <source>
        <dbReference type="EMBL" id="KAK7084983.1"/>
    </source>
</evidence>
<evidence type="ECO:0000256" key="5">
    <source>
        <dbReference type="ARBA" id="ARBA00022729"/>
    </source>
</evidence>
<feature type="domain" description="EGF-like" evidence="11">
    <location>
        <begin position="270"/>
        <end position="309"/>
    </location>
</feature>
<evidence type="ECO:0000256" key="7">
    <source>
        <dbReference type="ARBA" id="ARBA00022837"/>
    </source>
</evidence>
<evidence type="ECO:0000256" key="3">
    <source>
        <dbReference type="ARBA" id="ARBA00022530"/>
    </source>
</evidence>
<keyword evidence="6" id="KW-0677">Repeat</keyword>
<evidence type="ECO:0000259" key="12">
    <source>
        <dbReference type="PROSITE" id="PS50993"/>
    </source>
</evidence>
<dbReference type="Gene3D" id="2.40.155.10">
    <property type="entry name" value="Green fluorescent protein"/>
    <property type="match status" value="1"/>
</dbReference>
<dbReference type="PROSITE" id="PS50026">
    <property type="entry name" value="EGF_3"/>
    <property type="match status" value="1"/>
</dbReference>
<evidence type="ECO:0000256" key="1">
    <source>
        <dbReference type="ARBA" id="ARBA00004498"/>
    </source>
</evidence>
<dbReference type="Pfam" id="PF12662">
    <property type="entry name" value="cEGF"/>
    <property type="match status" value="1"/>
</dbReference>
<dbReference type="FunFam" id="2.10.25.10:FF:000005">
    <property type="entry name" value="Fibrillin 2"/>
    <property type="match status" value="1"/>
</dbReference>
<dbReference type="GO" id="GO:0005509">
    <property type="term" value="F:calcium ion binding"/>
    <property type="evidence" value="ECO:0007669"/>
    <property type="project" value="InterPro"/>
</dbReference>
<keyword evidence="4 10" id="KW-0245">EGF-like domain</keyword>
<evidence type="ECO:0000256" key="9">
    <source>
        <dbReference type="ARBA" id="ARBA00023180"/>
    </source>
</evidence>
<dbReference type="AlphaFoldDB" id="A0AAN9ADS9"/>
<keyword evidence="5" id="KW-0732">Signal</keyword>
<name>A0AAN9ADS9_HALRR</name>
<evidence type="ECO:0000256" key="10">
    <source>
        <dbReference type="PROSITE-ProRule" id="PRU00076"/>
    </source>
</evidence>
<keyword evidence="9" id="KW-0325">Glycoprotein</keyword>
<dbReference type="PROSITE" id="PS00010">
    <property type="entry name" value="ASX_HYDROXYL"/>
    <property type="match status" value="2"/>
</dbReference>
<dbReference type="SMART" id="SM00181">
    <property type="entry name" value="EGF"/>
    <property type="match status" value="3"/>
</dbReference>
<dbReference type="Pfam" id="PF07645">
    <property type="entry name" value="EGF_CA"/>
    <property type="match status" value="1"/>
</dbReference>
<evidence type="ECO:0000256" key="8">
    <source>
        <dbReference type="ARBA" id="ARBA00023157"/>
    </source>
</evidence>
<comment type="caution">
    <text evidence="10">Lacks conserved residue(s) required for the propagation of feature annotation.</text>
</comment>
<dbReference type="Proteomes" id="UP001381693">
    <property type="component" value="Unassembled WGS sequence"/>
</dbReference>
<sequence length="311" mass="33252">MTPLLSVLSPVYWTAAYEANGAANGHTLTKGFFRREAHVAFATGETVDMTHVVRGVDSSGTLLVDAVVTGNVPYLPPGSLITLQPYSENYIQTDDGSLFAASTRTFSVGDYHLPYAWNQTISYDADMGNMPYVVETLHANGIGASYSNTQAELSYIVSSSITPGTLSDSCPSGFSLDSTGPYCRDKDECLDSTSRCSHGCTNTLGSYACACTEGYTLGPDGYTCQDVDECGMAGVCGPREQCDNTPGSYICTYTCGVGLKRTPSGTACEDINECQEDPTICDQTCLNLIGGYRCDCRRGFRLVGQDRCVGR</sequence>
<proteinExistence type="predicted"/>
<dbReference type="Gene3D" id="2.10.25.10">
    <property type="entry name" value="Laminin"/>
    <property type="match status" value="3"/>
</dbReference>
<evidence type="ECO:0000256" key="6">
    <source>
        <dbReference type="ARBA" id="ARBA00022737"/>
    </source>
</evidence>
<dbReference type="InterPro" id="IPR009030">
    <property type="entry name" value="Growth_fac_rcpt_cys_sf"/>
</dbReference>
<dbReference type="PANTHER" id="PTHR47333:SF4">
    <property type="entry name" value="EGF-LIKE DOMAIN-CONTAINING PROTEIN"/>
    <property type="match status" value="1"/>
</dbReference>
<dbReference type="PROSITE" id="PS01187">
    <property type="entry name" value="EGF_CA"/>
    <property type="match status" value="2"/>
</dbReference>
<dbReference type="PROSITE" id="PS01186">
    <property type="entry name" value="EGF_2"/>
    <property type="match status" value="2"/>
</dbReference>
<dbReference type="EMBL" id="JAXCGZ010001928">
    <property type="protein sequence ID" value="KAK7084983.1"/>
    <property type="molecule type" value="Genomic_DNA"/>
</dbReference>
<dbReference type="SMART" id="SM00682">
    <property type="entry name" value="G2F"/>
    <property type="match status" value="1"/>
</dbReference>
<dbReference type="SMART" id="SM00179">
    <property type="entry name" value="EGF_CA"/>
    <property type="match status" value="3"/>
</dbReference>
<accession>A0AAN9ADS9</accession>
<keyword evidence="14" id="KW-1185">Reference proteome</keyword>
<dbReference type="PANTHER" id="PTHR47333">
    <property type="entry name" value="VON WILLEBRAND FACTOR C AND EGF DOMAIN-CONTAINING PROTEIN"/>
    <property type="match status" value="1"/>
</dbReference>
<feature type="domain" description="Nidogen G2 beta-barrel" evidence="12">
    <location>
        <begin position="1"/>
        <end position="171"/>
    </location>
</feature>
<comment type="caution">
    <text evidence="13">The sequence shown here is derived from an EMBL/GenBank/DDBJ whole genome shotgun (WGS) entry which is preliminary data.</text>
</comment>
<dbReference type="FunFam" id="2.10.25.10:FF:000240">
    <property type="entry name" value="Vitamin K-dependent protein S"/>
    <property type="match status" value="1"/>
</dbReference>
<dbReference type="InterPro" id="IPR009017">
    <property type="entry name" value="GFP"/>
</dbReference>